<dbReference type="EMBL" id="CDMZ01001930">
    <property type="protein sequence ID" value="CEM39425.1"/>
    <property type="molecule type" value="Genomic_DNA"/>
</dbReference>
<organism evidence="3">
    <name type="scientific">Chromera velia CCMP2878</name>
    <dbReference type="NCBI Taxonomy" id="1169474"/>
    <lineage>
        <taxon>Eukaryota</taxon>
        <taxon>Sar</taxon>
        <taxon>Alveolata</taxon>
        <taxon>Colpodellida</taxon>
        <taxon>Chromeraceae</taxon>
        <taxon>Chromera</taxon>
    </lineage>
</organism>
<reference evidence="3" key="1">
    <citation type="submission" date="2014-11" db="EMBL/GenBank/DDBJ databases">
        <authorList>
            <person name="Otto D Thomas"/>
            <person name="Naeem Raeece"/>
        </authorList>
    </citation>
    <scope>NUCLEOTIDE SEQUENCE</scope>
</reference>
<gene>
    <name evidence="3" type="ORF">Cvel_24876</name>
</gene>
<feature type="coiled-coil region" evidence="1">
    <location>
        <begin position="177"/>
        <end position="211"/>
    </location>
</feature>
<dbReference type="VEuPathDB" id="CryptoDB:Cvel_24876"/>
<keyword evidence="1" id="KW-0175">Coiled coil</keyword>
<evidence type="ECO:0000256" key="2">
    <source>
        <dbReference type="SAM" id="MobiDB-lite"/>
    </source>
</evidence>
<evidence type="ECO:0000256" key="1">
    <source>
        <dbReference type="SAM" id="Coils"/>
    </source>
</evidence>
<feature type="compositionally biased region" description="Polar residues" evidence="2">
    <location>
        <begin position="19"/>
        <end position="31"/>
    </location>
</feature>
<protein>
    <submittedName>
        <fullName evidence="3">Uncharacterized protein</fullName>
    </submittedName>
</protein>
<feature type="region of interest" description="Disordered" evidence="2">
    <location>
        <begin position="1"/>
        <end position="34"/>
    </location>
</feature>
<evidence type="ECO:0000313" key="3">
    <source>
        <dbReference type="EMBL" id="CEM39425.1"/>
    </source>
</evidence>
<name>A0A0G4H6D3_9ALVE</name>
<feature type="compositionally biased region" description="Polar residues" evidence="2">
    <location>
        <begin position="1"/>
        <end position="12"/>
    </location>
</feature>
<accession>A0A0G4H6D3</accession>
<dbReference type="AlphaFoldDB" id="A0A0G4H6D3"/>
<proteinExistence type="predicted"/>
<sequence>MDSQNTQDTINESPVLPISQDNTDSQTSQDTIIGDETLASFALPPTDTPSAIPMTGASPAFPTAQEILQSQTTQDTTVDDRAHEGALDSNDAGEGAEEEKKIWVEIVERAQMEAAEKRDAFLRTPDKMERDWQAAADSLAVRSAMSACEARFRAEREEKRMEWERVQHATEVATRGKNAYNERVAASVREMDRLERERTQYAQMIVAYAEKKDNMQKRFSHAVVAQDKMERDWQAAADSLRLFCSALCDVASVREMDRLERERTQYAQMIVAYAEKKNNMQKRFSHAVVARDKMERDWQAAADSLRLFCSALCDVAAADSLRLSCSALCDVGI</sequence>